<reference evidence="2" key="1">
    <citation type="journal article" date="2014" name="Nat. Genet.">
        <title>A reference genome for common bean and genome-wide analysis of dual domestications.</title>
        <authorList>
            <person name="Schmutz J."/>
            <person name="McClean P.E."/>
            <person name="Mamidi S."/>
            <person name="Wu G.A."/>
            <person name="Cannon S.B."/>
            <person name="Grimwood J."/>
            <person name="Jenkins J."/>
            <person name="Shu S."/>
            <person name="Song Q."/>
            <person name="Chavarro C."/>
            <person name="Torres-Torres M."/>
            <person name="Geffroy V."/>
            <person name="Moghaddam S.M."/>
            <person name="Gao D."/>
            <person name="Abernathy B."/>
            <person name="Barry K."/>
            <person name="Blair M."/>
            <person name="Brick M.A."/>
            <person name="Chovatia M."/>
            <person name="Gepts P."/>
            <person name="Goodstein D.M."/>
            <person name="Gonzales M."/>
            <person name="Hellsten U."/>
            <person name="Hyten D.L."/>
            <person name="Jia G."/>
            <person name="Kelly J.D."/>
            <person name="Kudrna D."/>
            <person name="Lee R."/>
            <person name="Richard M.M."/>
            <person name="Miklas P.N."/>
            <person name="Osorno J.M."/>
            <person name="Rodrigues J."/>
            <person name="Thareau V."/>
            <person name="Urrea C.A."/>
            <person name="Wang M."/>
            <person name="Yu Y."/>
            <person name="Zhang M."/>
            <person name="Wing R.A."/>
            <person name="Cregan P.B."/>
            <person name="Rokhsar D.S."/>
            <person name="Jackson S.A."/>
        </authorList>
    </citation>
    <scope>NUCLEOTIDE SEQUENCE [LARGE SCALE GENOMIC DNA]</scope>
    <source>
        <strain evidence="2">cv. G19833</strain>
    </source>
</reference>
<keyword evidence="2" id="KW-1185">Reference proteome</keyword>
<evidence type="ECO:0000313" key="2">
    <source>
        <dbReference type="Proteomes" id="UP000000226"/>
    </source>
</evidence>
<dbReference type="Proteomes" id="UP000000226">
    <property type="component" value="Chromosome 6"/>
</dbReference>
<evidence type="ECO:0000313" key="1">
    <source>
        <dbReference type="EMBL" id="ESW19869.1"/>
    </source>
</evidence>
<evidence type="ECO:0008006" key="3">
    <source>
        <dbReference type="Google" id="ProtNLM"/>
    </source>
</evidence>
<accession>V7BPH1</accession>
<dbReference type="OrthoDB" id="1934703at2759"/>
<proteinExistence type="predicted"/>
<sequence length="204" mass="23971">MQILCKVLTAGVYSFKHHLEGNQKEVLPKACLMNKFFNKNVIPFHVAMSKVFGRMLDLVSKHGPRFKYPLYHKISIKYLEEEVQTTKSASEFWKNIVICLKGAFPLIQVVRMVDSKEKPAMERIEKEFSGVNYYSNLKYSSRASYEDEWNIIDERWDSQLHGPFHTVGYFLNPELHYVRNFKVDTEVKIDLLQCIKKMVVDPKE</sequence>
<protein>
    <recommendedName>
        <fullName evidence="3">DUF659 domain-containing protein</fullName>
    </recommendedName>
</protein>
<dbReference type="STRING" id="3885.V7BPH1"/>
<dbReference type="EMBL" id="CM002293">
    <property type="protein sequence ID" value="ESW19869.1"/>
    <property type="molecule type" value="Genomic_DNA"/>
</dbReference>
<dbReference type="AlphaFoldDB" id="V7BPH1"/>
<name>V7BPH1_PHAVU</name>
<dbReference type="OMA" id="IDERWDS"/>
<organism evidence="1 2">
    <name type="scientific">Phaseolus vulgaris</name>
    <name type="common">Kidney bean</name>
    <name type="synonym">French bean</name>
    <dbReference type="NCBI Taxonomy" id="3885"/>
    <lineage>
        <taxon>Eukaryota</taxon>
        <taxon>Viridiplantae</taxon>
        <taxon>Streptophyta</taxon>
        <taxon>Embryophyta</taxon>
        <taxon>Tracheophyta</taxon>
        <taxon>Spermatophyta</taxon>
        <taxon>Magnoliopsida</taxon>
        <taxon>eudicotyledons</taxon>
        <taxon>Gunneridae</taxon>
        <taxon>Pentapetalae</taxon>
        <taxon>rosids</taxon>
        <taxon>fabids</taxon>
        <taxon>Fabales</taxon>
        <taxon>Fabaceae</taxon>
        <taxon>Papilionoideae</taxon>
        <taxon>50 kb inversion clade</taxon>
        <taxon>NPAAA clade</taxon>
        <taxon>indigoferoid/millettioid clade</taxon>
        <taxon>Phaseoleae</taxon>
        <taxon>Phaseolus</taxon>
    </lineage>
</organism>
<dbReference type="Gramene" id="ESW19869">
    <property type="protein sequence ID" value="ESW19869"/>
    <property type="gene ID" value="PHAVU_006G162300g"/>
</dbReference>
<gene>
    <name evidence="1" type="ORF">PHAVU_006G162300g</name>
</gene>